<organism evidence="1 2">
    <name type="scientific">Trichoderma arundinaceum</name>
    <dbReference type="NCBI Taxonomy" id="490622"/>
    <lineage>
        <taxon>Eukaryota</taxon>
        <taxon>Fungi</taxon>
        <taxon>Dikarya</taxon>
        <taxon>Ascomycota</taxon>
        <taxon>Pezizomycotina</taxon>
        <taxon>Sordariomycetes</taxon>
        <taxon>Hypocreomycetidae</taxon>
        <taxon>Hypocreales</taxon>
        <taxon>Hypocreaceae</taxon>
        <taxon>Trichoderma</taxon>
    </lineage>
</organism>
<evidence type="ECO:0000313" key="1">
    <source>
        <dbReference type="EMBL" id="RFU79262.1"/>
    </source>
</evidence>
<accession>A0A395NT61</accession>
<name>A0A395NT61_TRIAR</name>
<protein>
    <submittedName>
        <fullName evidence="1">Uncharacterized protein</fullName>
    </submittedName>
</protein>
<dbReference type="EMBL" id="PXOA01000168">
    <property type="protein sequence ID" value="RFU79262.1"/>
    <property type="molecule type" value="Genomic_DNA"/>
</dbReference>
<proteinExistence type="predicted"/>
<sequence length="364" mass="40894">MPQIDRTGRFIEAMKSVYGPFDELSNDDADNWIPPDNPGAGGHRGRYLWTDAFGVVNFITLFKETAKPKYLTLAKRLVTAVHDILGRTRDGSKRLDGATDEEPLRGGLRIGKLDEKGSDGDGQYHHYLTLWMFALNRLSVAAGETEYNDLAIQLARSIHPRFLVHCLSGDLRMVWKISMDTKSVLVPTEGHLDAATGYVIYKLLQSTAVKQGHRNHVLRQEIDDYWNLMTRKGSLSVGSDLLDLGMGLWMCHIWEDEPWAAKLRDKALPRAEELLGEHSAIMQRSASRRLAFREFGTCIGVACLDVGDHLESRVEALLEFWDKHIDHKDAEDDLRPISRVMYAAALVVGGEAELQATVTVNRVN</sequence>
<dbReference type="OrthoDB" id="302966at2759"/>
<evidence type="ECO:0000313" key="2">
    <source>
        <dbReference type="Proteomes" id="UP000266272"/>
    </source>
</evidence>
<dbReference type="STRING" id="490622.A0A395NT61"/>
<keyword evidence="2" id="KW-1185">Reference proteome</keyword>
<gene>
    <name evidence="1" type="ORF">TARUN_2974</name>
</gene>
<dbReference type="Proteomes" id="UP000266272">
    <property type="component" value="Unassembled WGS sequence"/>
</dbReference>
<reference evidence="1 2" key="1">
    <citation type="journal article" date="2018" name="PLoS Pathog.">
        <title>Evolution of structural diversity of trichothecenes, a family of toxins produced by plant pathogenic and entomopathogenic fungi.</title>
        <authorList>
            <person name="Proctor R.H."/>
            <person name="McCormick S.P."/>
            <person name="Kim H.S."/>
            <person name="Cardoza R.E."/>
            <person name="Stanley A.M."/>
            <person name="Lindo L."/>
            <person name="Kelly A."/>
            <person name="Brown D.W."/>
            <person name="Lee T."/>
            <person name="Vaughan M.M."/>
            <person name="Alexander N.J."/>
            <person name="Busman M."/>
            <person name="Gutierrez S."/>
        </authorList>
    </citation>
    <scope>NUCLEOTIDE SEQUENCE [LARGE SCALE GENOMIC DNA]</scope>
    <source>
        <strain evidence="1 2">IBT 40837</strain>
    </source>
</reference>
<dbReference type="AlphaFoldDB" id="A0A395NT61"/>
<comment type="caution">
    <text evidence="1">The sequence shown here is derived from an EMBL/GenBank/DDBJ whole genome shotgun (WGS) entry which is preliminary data.</text>
</comment>